<keyword evidence="4 7" id="KW-0812">Transmembrane</keyword>
<dbReference type="CDD" id="cd06261">
    <property type="entry name" value="TM_PBP2"/>
    <property type="match status" value="1"/>
</dbReference>
<accession>A0A318S8S4</accession>
<dbReference type="GO" id="GO:0055085">
    <property type="term" value="P:transmembrane transport"/>
    <property type="evidence" value="ECO:0007669"/>
    <property type="project" value="InterPro"/>
</dbReference>
<feature type="transmembrane region" description="Helical" evidence="7">
    <location>
        <begin position="168"/>
        <end position="188"/>
    </location>
</feature>
<dbReference type="InterPro" id="IPR000515">
    <property type="entry name" value="MetI-like"/>
</dbReference>
<feature type="transmembrane region" description="Helical" evidence="7">
    <location>
        <begin position="135"/>
        <end position="156"/>
    </location>
</feature>
<dbReference type="Pfam" id="PF12911">
    <property type="entry name" value="OppC_N"/>
    <property type="match status" value="1"/>
</dbReference>
<dbReference type="EMBL" id="QJSX01000005">
    <property type="protein sequence ID" value="PYE54515.1"/>
    <property type="molecule type" value="Genomic_DNA"/>
</dbReference>
<evidence type="ECO:0000256" key="7">
    <source>
        <dbReference type="RuleBase" id="RU363032"/>
    </source>
</evidence>
<evidence type="ECO:0000256" key="4">
    <source>
        <dbReference type="ARBA" id="ARBA00022692"/>
    </source>
</evidence>
<dbReference type="AlphaFoldDB" id="A0A318S8S4"/>
<evidence type="ECO:0000313" key="10">
    <source>
        <dbReference type="Proteomes" id="UP000248326"/>
    </source>
</evidence>
<dbReference type="InterPro" id="IPR050366">
    <property type="entry name" value="BP-dependent_transpt_permease"/>
</dbReference>
<feature type="transmembrane region" description="Helical" evidence="7">
    <location>
        <begin position="261"/>
        <end position="280"/>
    </location>
</feature>
<keyword evidence="6 7" id="KW-0472">Membrane</keyword>
<keyword evidence="3" id="KW-1003">Cell membrane</keyword>
<dbReference type="SUPFAM" id="SSF161098">
    <property type="entry name" value="MetI-like"/>
    <property type="match status" value="1"/>
</dbReference>
<proteinExistence type="inferred from homology"/>
<dbReference type="PANTHER" id="PTHR43386:SF1">
    <property type="entry name" value="D,D-DIPEPTIDE TRANSPORT SYSTEM PERMEASE PROTEIN DDPC-RELATED"/>
    <property type="match status" value="1"/>
</dbReference>
<dbReference type="Proteomes" id="UP000248326">
    <property type="component" value="Unassembled WGS sequence"/>
</dbReference>
<feature type="transmembrane region" description="Helical" evidence="7">
    <location>
        <begin position="194"/>
        <end position="211"/>
    </location>
</feature>
<dbReference type="PROSITE" id="PS50928">
    <property type="entry name" value="ABC_TM1"/>
    <property type="match status" value="1"/>
</dbReference>
<evidence type="ECO:0000256" key="2">
    <source>
        <dbReference type="ARBA" id="ARBA00022448"/>
    </source>
</evidence>
<gene>
    <name evidence="9" type="ORF">DES52_105153</name>
</gene>
<name>A0A318S8S4_9DEIO</name>
<evidence type="ECO:0000259" key="8">
    <source>
        <dbReference type="PROSITE" id="PS50928"/>
    </source>
</evidence>
<dbReference type="PANTHER" id="PTHR43386">
    <property type="entry name" value="OLIGOPEPTIDE TRANSPORT SYSTEM PERMEASE PROTEIN APPC"/>
    <property type="match status" value="1"/>
</dbReference>
<evidence type="ECO:0000256" key="5">
    <source>
        <dbReference type="ARBA" id="ARBA00022989"/>
    </source>
</evidence>
<dbReference type="GO" id="GO:0005886">
    <property type="term" value="C:plasma membrane"/>
    <property type="evidence" value="ECO:0007669"/>
    <property type="project" value="UniProtKB-SubCell"/>
</dbReference>
<sequence length="337" mass="37149">MAMTTLPTARQPLEARESWWNSRPMRKLRRNPLGMTGFVFVAFFALVAVFAPLIATPRENCLRDLNLSTSTQVRNPLGGAFWQAIFMPPQSCYQIPRLSFDDTPTPPGKTAILGTSRGYDIFYGLVWGTRTSLRFAVIIVGITLALGIMIGAISGYYGGWVDNIVQRFIDVIFAFPGFVLLVVLITILKPSVSTIVLAFSITGWAGYARIVRGDILRTRQLEYVDAARSLGARDSRMIFKHVVPNSLTSVIATAVLDFGTIPLSIAAISFLGLGLPFGYADWGQVMAFARTWMQGPPSAPLAYWYVTFFPAITIVLFSLGWNLLGSAARDAFDPRSR</sequence>
<organism evidence="9 10">
    <name type="scientific">Deinococcus yavapaiensis KR-236</name>
    <dbReference type="NCBI Taxonomy" id="694435"/>
    <lineage>
        <taxon>Bacteria</taxon>
        <taxon>Thermotogati</taxon>
        <taxon>Deinococcota</taxon>
        <taxon>Deinococci</taxon>
        <taxon>Deinococcales</taxon>
        <taxon>Deinococcaceae</taxon>
        <taxon>Deinococcus</taxon>
    </lineage>
</organism>
<reference evidence="9 10" key="1">
    <citation type="submission" date="2018-06" db="EMBL/GenBank/DDBJ databases">
        <title>Genomic Encyclopedia of Type Strains, Phase IV (KMG-IV): sequencing the most valuable type-strain genomes for metagenomic binning, comparative biology and taxonomic classification.</title>
        <authorList>
            <person name="Goeker M."/>
        </authorList>
    </citation>
    <scope>NUCLEOTIDE SEQUENCE [LARGE SCALE GENOMIC DNA]</scope>
    <source>
        <strain evidence="9 10">DSM 18048</strain>
    </source>
</reference>
<dbReference type="Pfam" id="PF00528">
    <property type="entry name" value="BPD_transp_1"/>
    <property type="match status" value="1"/>
</dbReference>
<evidence type="ECO:0000256" key="1">
    <source>
        <dbReference type="ARBA" id="ARBA00004651"/>
    </source>
</evidence>
<evidence type="ECO:0000256" key="6">
    <source>
        <dbReference type="ARBA" id="ARBA00023136"/>
    </source>
</evidence>
<dbReference type="OrthoDB" id="9805884at2"/>
<dbReference type="Gene3D" id="1.10.3720.10">
    <property type="entry name" value="MetI-like"/>
    <property type="match status" value="1"/>
</dbReference>
<keyword evidence="10" id="KW-1185">Reference proteome</keyword>
<keyword evidence="5 7" id="KW-1133">Transmembrane helix</keyword>
<comment type="similarity">
    <text evidence="7">Belongs to the binding-protein-dependent transport system permease family.</text>
</comment>
<evidence type="ECO:0000313" key="9">
    <source>
        <dbReference type="EMBL" id="PYE54515.1"/>
    </source>
</evidence>
<keyword evidence="2 7" id="KW-0813">Transport</keyword>
<dbReference type="InterPro" id="IPR035906">
    <property type="entry name" value="MetI-like_sf"/>
</dbReference>
<dbReference type="InterPro" id="IPR025966">
    <property type="entry name" value="OppC_N"/>
</dbReference>
<evidence type="ECO:0000256" key="3">
    <source>
        <dbReference type="ARBA" id="ARBA00022475"/>
    </source>
</evidence>
<feature type="transmembrane region" description="Helical" evidence="7">
    <location>
        <begin position="33"/>
        <end position="55"/>
    </location>
</feature>
<feature type="transmembrane region" description="Helical" evidence="7">
    <location>
        <begin position="301"/>
        <end position="324"/>
    </location>
</feature>
<feature type="domain" description="ABC transmembrane type-1" evidence="8">
    <location>
        <begin position="129"/>
        <end position="325"/>
    </location>
</feature>
<comment type="caution">
    <text evidence="9">The sequence shown here is derived from an EMBL/GenBank/DDBJ whole genome shotgun (WGS) entry which is preliminary data.</text>
</comment>
<protein>
    <submittedName>
        <fullName evidence="9">Peptide/nickel transport system permease protein</fullName>
    </submittedName>
</protein>
<comment type="subcellular location">
    <subcellularLocation>
        <location evidence="1 7">Cell membrane</location>
        <topology evidence="1 7">Multi-pass membrane protein</topology>
    </subcellularLocation>
</comment>